<dbReference type="Proteomes" id="UP000619355">
    <property type="component" value="Unassembled WGS sequence"/>
</dbReference>
<keyword evidence="2" id="KW-1185">Reference proteome</keyword>
<dbReference type="Pfam" id="PF14025">
    <property type="entry name" value="DUF4241"/>
    <property type="match status" value="1"/>
</dbReference>
<reference evidence="2" key="1">
    <citation type="journal article" date="2019" name="Int. J. Syst. Evol. Microbiol.">
        <title>The Global Catalogue of Microorganisms (GCM) 10K type strain sequencing project: providing services to taxonomists for standard genome sequencing and annotation.</title>
        <authorList>
            <consortium name="The Broad Institute Genomics Platform"/>
            <consortium name="The Broad Institute Genome Sequencing Center for Infectious Disease"/>
            <person name="Wu L."/>
            <person name="Ma J."/>
        </authorList>
    </citation>
    <scope>NUCLEOTIDE SEQUENCE [LARGE SCALE GENOMIC DNA]</scope>
    <source>
        <strain evidence="2">JCM 4253</strain>
    </source>
</reference>
<evidence type="ECO:0000313" key="1">
    <source>
        <dbReference type="EMBL" id="GHG45926.1"/>
    </source>
</evidence>
<name>A0A919EUS6_9ACTN</name>
<protein>
    <recommendedName>
        <fullName evidence="3">DUF4241 domain-containing protein</fullName>
    </recommendedName>
</protein>
<organism evidence="1 2">
    <name type="scientific">Streptomyces capoamus</name>
    <dbReference type="NCBI Taxonomy" id="68183"/>
    <lineage>
        <taxon>Bacteria</taxon>
        <taxon>Bacillati</taxon>
        <taxon>Actinomycetota</taxon>
        <taxon>Actinomycetes</taxon>
        <taxon>Kitasatosporales</taxon>
        <taxon>Streptomycetaceae</taxon>
        <taxon>Streptomyces</taxon>
    </lineage>
</organism>
<evidence type="ECO:0008006" key="3">
    <source>
        <dbReference type="Google" id="ProtNLM"/>
    </source>
</evidence>
<gene>
    <name evidence="1" type="ORF">GCM10018980_24620</name>
</gene>
<dbReference type="InterPro" id="IPR025335">
    <property type="entry name" value="DUF4241"/>
</dbReference>
<comment type="caution">
    <text evidence="1">The sequence shown here is derived from an EMBL/GenBank/DDBJ whole genome shotgun (WGS) entry which is preliminary data.</text>
</comment>
<dbReference type="EMBL" id="BNBF01000006">
    <property type="protein sequence ID" value="GHG45926.1"/>
    <property type="molecule type" value="Genomic_DNA"/>
</dbReference>
<accession>A0A919EUS6</accession>
<sequence>MSRLTVSEIEKGAVMPMSPRDYTWLFTPGSTFSFETGTQGVIHLAEGGELDLPTGRVVACDPFVYLGSGDIEPFTATVAPGRYRVDAAVATLTRPDEPPSDHPHLRVAAARLVVRDEPAVTWELALRPGQDPAELGDDEFFGYGVDAGTGCFYDASAEEAFPGTEEEEGPLWDAFEHSDWSPGPHLVTSAGGHTLAAFTSGWGDGFYPTWTGRSAAGEITCFVTDFFVAPDPSESAPAPAGPAVPSVT</sequence>
<dbReference type="AlphaFoldDB" id="A0A919EUS6"/>
<evidence type="ECO:0000313" key="2">
    <source>
        <dbReference type="Proteomes" id="UP000619355"/>
    </source>
</evidence>
<proteinExistence type="predicted"/>